<dbReference type="STRING" id="104421.E2AQH3"/>
<accession>E2AQH3</accession>
<dbReference type="Gene3D" id="3.80.10.10">
    <property type="entry name" value="Ribonuclease Inhibitor"/>
    <property type="match status" value="1"/>
</dbReference>
<dbReference type="Pfam" id="PF09302">
    <property type="entry name" value="XLF"/>
    <property type="match status" value="1"/>
</dbReference>
<keyword evidence="8" id="KW-1185">Reference proteome</keyword>
<dbReference type="InParanoid" id="E2AQH3"/>
<dbReference type="InterPro" id="IPR032675">
    <property type="entry name" value="LRR_dom_sf"/>
</dbReference>
<evidence type="ECO:0000256" key="2">
    <source>
        <dbReference type="ARBA" id="ARBA00022763"/>
    </source>
</evidence>
<dbReference type="GO" id="GO:0005634">
    <property type="term" value="C:nucleus"/>
    <property type="evidence" value="ECO:0007669"/>
    <property type="project" value="UniProtKB-SubCell"/>
</dbReference>
<dbReference type="EMBL" id="GL441764">
    <property type="protein sequence ID" value="EFN64321.1"/>
    <property type="molecule type" value="Genomic_DNA"/>
</dbReference>
<feature type="domain" description="XLF-like N-terminal" evidence="6">
    <location>
        <begin position="12"/>
        <end position="111"/>
    </location>
</feature>
<dbReference type="InterPro" id="IPR001611">
    <property type="entry name" value="Leu-rich_rpt"/>
</dbReference>
<gene>
    <name evidence="7" type="ORF">EAG_03423</name>
</gene>
<dbReference type="PANTHER" id="PTHR46282">
    <property type="entry name" value="LEUCINE-RICH MELANOCYTE DIFFERENTIATION-ASSOCIATED PROTEIN"/>
    <property type="match status" value="1"/>
</dbReference>
<dbReference type="FunFam" id="3.80.10.10:FF:000695">
    <property type="entry name" value="leucine-rich melanocyte differentiation-associated protein"/>
    <property type="match status" value="1"/>
</dbReference>
<name>E2AQH3_CAMFO</name>
<reference evidence="7 8" key="1">
    <citation type="journal article" date="2010" name="Science">
        <title>Genomic comparison of the ants Camponotus floridanus and Harpegnathos saltator.</title>
        <authorList>
            <person name="Bonasio R."/>
            <person name="Zhang G."/>
            <person name="Ye C."/>
            <person name="Mutti N.S."/>
            <person name="Fang X."/>
            <person name="Qin N."/>
            <person name="Donahue G."/>
            <person name="Yang P."/>
            <person name="Li Q."/>
            <person name="Li C."/>
            <person name="Zhang P."/>
            <person name="Huang Z."/>
            <person name="Berger S.L."/>
            <person name="Reinberg D."/>
            <person name="Wang J."/>
            <person name="Liebig J."/>
        </authorList>
    </citation>
    <scope>NUCLEOTIDE SEQUENCE [LARGE SCALE GENOMIC DNA]</scope>
    <source>
        <strain evidence="8">C129</strain>
    </source>
</reference>
<keyword evidence="4" id="KW-0539">Nucleus</keyword>
<proteinExistence type="predicted"/>
<dbReference type="InterPro" id="IPR038051">
    <property type="entry name" value="XRCC4-like_N_sf"/>
</dbReference>
<sequence length="543" mass="62880">MISDSCEQNRIWKNVRINDEAHMICFTKKNESWKVLLTNLKEIWMETLTDEIMFHKFQTVNPLLNLEAVDWKQLVIDMLNDIPQHIHTYILELSTYRIELRKDHDFVKLRFSLDLLKETPQQFWENVTMPLCLSSMKLVRQYEILLDLVKRKDEEITEYKAEGAELIRKYIATKPFSEELFHIDATAPTATDFVQAFQSMFHFYNKINLPTPHTKIESTISLNSISDNSPKIDENIFHDSKDKSVHKLNQDKLDEQVHSDIKECEQEAGSSKTQCDNTLSIYVGQRAHITCNMAGFSQQDFNRSALTLDNGRAWYTGQRTEKIPSGLVGVVGHNCLGLDLSYNELTTVSGVKDFEQLQELILDNNKLDDLKTLPCIPTLTTLSINNNKISNIDRALEQIRECCPNIEYVSLLGNPGCPDQLTNPVSTDEDDYDRYRLYAIHILPPSLRFLDSRRITQQERLNAKARGKYSRTIKLVPELVRKFVPRSTYAGNEFDDIYFNIHYTPLPNSQRTPQDHRGAYGKCKYRYSGKNSEGNRFISNNDL</sequence>
<dbReference type="Gene3D" id="1.10.287.450">
    <property type="entry name" value="Helix hairpin bin"/>
    <property type="match status" value="1"/>
</dbReference>
<dbReference type="InterPro" id="IPR043313">
    <property type="entry name" value="LRMDA"/>
</dbReference>
<evidence type="ECO:0000313" key="8">
    <source>
        <dbReference type="Proteomes" id="UP000000311"/>
    </source>
</evidence>
<dbReference type="InterPro" id="IPR015381">
    <property type="entry name" value="XLF-like_N"/>
</dbReference>
<dbReference type="SUPFAM" id="SSF52058">
    <property type="entry name" value="L domain-like"/>
    <property type="match status" value="1"/>
</dbReference>
<dbReference type="CDD" id="cd22285">
    <property type="entry name" value="HD_XLF_N"/>
    <property type="match status" value="1"/>
</dbReference>
<evidence type="ECO:0000256" key="5">
    <source>
        <dbReference type="SAM" id="Coils"/>
    </source>
</evidence>
<keyword evidence="2" id="KW-0227">DNA damage</keyword>
<dbReference type="GO" id="GO:0006303">
    <property type="term" value="P:double-strand break repair via nonhomologous end joining"/>
    <property type="evidence" value="ECO:0007669"/>
    <property type="project" value="UniProtKB-ARBA"/>
</dbReference>
<organism evidence="8">
    <name type="scientific">Camponotus floridanus</name>
    <name type="common">Florida carpenter ant</name>
    <dbReference type="NCBI Taxonomy" id="104421"/>
    <lineage>
        <taxon>Eukaryota</taxon>
        <taxon>Metazoa</taxon>
        <taxon>Ecdysozoa</taxon>
        <taxon>Arthropoda</taxon>
        <taxon>Hexapoda</taxon>
        <taxon>Insecta</taxon>
        <taxon>Pterygota</taxon>
        <taxon>Neoptera</taxon>
        <taxon>Endopterygota</taxon>
        <taxon>Hymenoptera</taxon>
        <taxon>Apocrita</taxon>
        <taxon>Aculeata</taxon>
        <taxon>Formicoidea</taxon>
        <taxon>Formicidae</taxon>
        <taxon>Formicinae</taxon>
        <taxon>Camponotus</taxon>
    </lineage>
</organism>
<evidence type="ECO:0000256" key="1">
    <source>
        <dbReference type="ARBA" id="ARBA00004123"/>
    </source>
</evidence>
<evidence type="ECO:0000256" key="3">
    <source>
        <dbReference type="ARBA" id="ARBA00023204"/>
    </source>
</evidence>
<dbReference type="Proteomes" id="UP000000311">
    <property type="component" value="Unassembled WGS sequence"/>
</dbReference>
<evidence type="ECO:0000259" key="6">
    <source>
        <dbReference type="Pfam" id="PF09302"/>
    </source>
</evidence>
<dbReference type="PANTHER" id="PTHR46282:SF2">
    <property type="entry name" value="LEUCINE-RICH MELANOCYTE DIFFERENTIATION-ASSOCIATED PROTEIN"/>
    <property type="match status" value="1"/>
</dbReference>
<evidence type="ECO:0000256" key="4">
    <source>
        <dbReference type="ARBA" id="ARBA00023242"/>
    </source>
</evidence>
<feature type="coiled-coil region" evidence="5">
    <location>
        <begin position="142"/>
        <end position="169"/>
    </location>
</feature>
<dbReference type="AlphaFoldDB" id="E2AQH3"/>
<comment type="subcellular location">
    <subcellularLocation>
        <location evidence="1">Nucleus</location>
    </subcellularLocation>
</comment>
<evidence type="ECO:0000313" key="7">
    <source>
        <dbReference type="EMBL" id="EFN64321.1"/>
    </source>
</evidence>
<dbReference type="PROSITE" id="PS51450">
    <property type="entry name" value="LRR"/>
    <property type="match status" value="1"/>
</dbReference>
<keyword evidence="5" id="KW-0175">Coiled coil</keyword>
<keyword evidence="3" id="KW-0234">DNA repair</keyword>
<dbReference type="Gene3D" id="2.170.210.10">
    <property type="entry name" value="DNA double-strand break repair and VJ recombination XRCC4, N-terminal"/>
    <property type="match status" value="1"/>
</dbReference>
<protein>
    <submittedName>
        <fullName evidence="7">Leucine-rich repeat-containing protein C10orf11-like protein</fullName>
    </submittedName>
</protein>
<dbReference type="OrthoDB" id="272149at2759"/>